<feature type="non-terminal residue" evidence="6">
    <location>
        <position position="307"/>
    </location>
</feature>
<keyword evidence="3" id="KW-0378">Hydrolase</keyword>
<evidence type="ECO:0000313" key="7">
    <source>
        <dbReference type="Proteomes" id="UP000728032"/>
    </source>
</evidence>
<accession>A0A7R9QVF2</accession>
<dbReference type="Proteomes" id="UP000728032">
    <property type="component" value="Unassembled WGS sequence"/>
</dbReference>
<dbReference type="Pfam" id="PF00135">
    <property type="entry name" value="COesterase"/>
    <property type="match status" value="2"/>
</dbReference>
<name>A0A7R9QVF2_9ACAR</name>
<dbReference type="PANTHER" id="PTHR43918:SF4">
    <property type="entry name" value="CARBOXYLIC ESTER HYDROLASE"/>
    <property type="match status" value="1"/>
</dbReference>
<reference evidence="6" key="1">
    <citation type="submission" date="2020-11" db="EMBL/GenBank/DDBJ databases">
        <authorList>
            <person name="Tran Van P."/>
        </authorList>
    </citation>
    <scope>NUCLEOTIDE SEQUENCE</scope>
</reference>
<dbReference type="GO" id="GO:0005615">
    <property type="term" value="C:extracellular space"/>
    <property type="evidence" value="ECO:0007669"/>
    <property type="project" value="TreeGrafter"/>
</dbReference>
<dbReference type="Gene3D" id="3.40.50.1820">
    <property type="entry name" value="alpha/beta hydrolase"/>
    <property type="match status" value="2"/>
</dbReference>
<gene>
    <name evidence="6" type="ORF">ONB1V03_LOCUS16451</name>
</gene>
<feature type="domain" description="Carboxylesterase type B" evidence="5">
    <location>
        <begin position="8"/>
        <end position="146"/>
    </location>
</feature>
<dbReference type="InterPro" id="IPR050654">
    <property type="entry name" value="AChE-related_enzymes"/>
</dbReference>
<feature type="domain" description="Carboxylesterase type B" evidence="5">
    <location>
        <begin position="217"/>
        <end position="301"/>
    </location>
</feature>
<dbReference type="PANTHER" id="PTHR43918">
    <property type="entry name" value="ACETYLCHOLINESTERASE"/>
    <property type="match status" value="1"/>
</dbReference>
<dbReference type="EMBL" id="CAJPVJ010018606">
    <property type="protein sequence ID" value="CAG2177018.1"/>
    <property type="molecule type" value="Genomic_DNA"/>
</dbReference>
<keyword evidence="7" id="KW-1185">Reference proteome</keyword>
<dbReference type="GO" id="GO:0005886">
    <property type="term" value="C:plasma membrane"/>
    <property type="evidence" value="ECO:0007669"/>
    <property type="project" value="TreeGrafter"/>
</dbReference>
<evidence type="ECO:0000256" key="2">
    <source>
        <dbReference type="ARBA" id="ARBA00022487"/>
    </source>
</evidence>
<dbReference type="GO" id="GO:0019695">
    <property type="term" value="P:choline metabolic process"/>
    <property type="evidence" value="ECO:0007669"/>
    <property type="project" value="TreeGrafter"/>
</dbReference>
<keyword evidence="4" id="KW-0325">Glycoprotein</keyword>
<dbReference type="SUPFAM" id="SSF53474">
    <property type="entry name" value="alpha/beta-Hydrolases"/>
    <property type="match status" value="1"/>
</dbReference>
<keyword evidence="2" id="KW-0719">Serine esterase</keyword>
<dbReference type="GO" id="GO:0003990">
    <property type="term" value="F:acetylcholinesterase activity"/>
    <property type="evidence" value="ECO:0007669"/>
    <property type="project" value="TreeGrafter"/>
</dbReference>
<dbReference type="InterPro" id="IPR029058">
    <property type="entry name" value="AB_hydrolase_fold"/>
</dbReference>
<proteinExistence type="inferred from homology"/>
<comment type="similarity">
    <text evidence="1">Belongs to the type-B carboxylesterase/lipase family.</text>
</comment>
<dbReference type="GO" id="GO:0006581">
    <property type="term" value="P:acetylcholine catabolic process"/>
    <property type="evidence" value="ECO:0007669"/>
    <property type="project" value="TreeGrafter"/>
</dbReference>
<sequence>DIIDGTVIGHSVLTTYDVVVVSANYRLGRLGFLHGDDETAPGHLGLYDQLFALKWVRDNIHLFGGDRDEITMFGESAGSWSVSAHILSPLSKVLFKRAIMQSGVLMFNRDRPLRSTAEALSKAKDTARELGCDEYDYKWLDCLRAIDDPNVFLEPYEDDLTYDIELMAGAMKGEVMPIFTLDALFPKLNDNFTRKLFHESLIDANEVFLNIDVEKVMQFYLKDIDNENSAQMVETFTAMYTELAHMCHGASSQCIYGKPVRNPQMFSETDYVFSLDVMKMWTNFAKNIKPHEEWPLFLTNKQILCQK</sequence>
<evidence type="ECO:0000256" key="4">
    <source>
        <dbReference type="ARBA" id="ARBA00023180"/>
    </source>
</evidence>
<evidence type="ECO:0000256" key="3">
    <source>
        <dbReference type="ARBA" id="ARBA00022801"/>
    </source>
</evidence>
<evidence type="ECO:0000259" key="5">
    <source>
        <dbReference type="Pfam" id="PF00135"/>
    </source>
</evidence>
<evidence type="ECO:0000313" key="6">
    <source>
        <dbReference type="EMBL" id="CAD7659880.1"/>
    </source>
</evidence>
<dbReference type="AlphaFoldDB" id="A0A7R9QVF2"/>
<protein>
    <recommendedName>
        <fullName evidence="5">Carboxylesterase type B domain-containing protein</fullName>
    </recommendedName>
</protein>
<evidence type="ECO:0000256" key="1">
    <source>
        <dbReference type="ARBA" id="ARBA00005964"/>
    </source>
</evidence>
<dbReference type="InterPro" id="IPR002018">
    <property type="entry name" value="CarbesteraseB"/>
</dbReference>
<dbReference type="EMBL" id="OC933431">
    <property type="protein sequence ID" value="CAD7659880.1"/>
    <property type="molecule type" value="Genomic_DNA"/>
</dbReference>
<organism evidence="6">
    <name type="scientific">Oppiella nova</name>
    <dbReference type="NCBI Taxonomy" id="334625"/>
    <lineage>
        <taxon>Eukaryota</taxon>
        <taxon>Metazoa</taxon>
        <taxon>Ecdysozoa</taxon>
        <taxon>Arthropoda</taxon>
        <taxon>Chelicerata</taxon>
        <taxon>Arachnida</taxon>
        <taxon>Acari</taxon>
        <taxon>Acariformes</taxon>
        <taxon>Sarcoptiformes</taxon>
        <taxon>Oribatida</taxon>
        <taxon>Brachypylina</taxon>
        <taxon>Oppioidea</taxon>
        <taxon>Oppiidae</taxon>
        <taxon>Oppiella</taxon>
    </lineage>
</organism>